<evidence type="ECO:0000313" key="1">
    <source>
        <dbReference type="EMBL" id="PHV70301.1"/>
    </source>
</evidence>
<keyword evidence="2" id="KW-1185">Reference proteome</keyword>
<organism evidence="1 2">
    <name type="scientific">Sporanaerobium hydrogeniformans</name>
    <dbReference type="NCBI Taxonomy" id="3072179"/>
    <lineage>
        <taxon>Bacteria</taxon>
        <taxon>Bacillati</taxon>
        <taxon>Bacillota</taxon>
        <taxon>Clostridia</taxon>
        <taxon>Lachnospirales</taxon>
        <taxon>Lachnospiraceae</taxon>
        <taxon>Sporanaerobium</taxon>
    </lineage>
</organism>
<protein>
    <submittedName>
        <fullName evidence="1">GTPase</fullName>
    </submittedName>
</protein>
<comment type="caution">
    <text evidence="1">The sequence shown here is derived from an EMBL/GenBank/DDBJ whole genome shotgun (WGS) entry which is preliminary data.</text>
</comment>
<gene>
    <name evidence="1" type="ORF">CS063_11575</name>
</gene>
<evidence type="ECO:0000313" key="2">
    <source>
        <dbReference type="Proteomes" id="UP000224460"/>
    </source>
</evidence>
<sequence length="312" mass="35755">MKIPIFLLNGLLESGKTSFISHLLAKPIFADGKETLLIVCEEGVEDYEEILLTKNHVTLVRVDEEEELTEAFLKELNLIHSPSRVIMEYNGMWGLELLFDTPLPTGWFLYQSMVIVNGETFNLYFNNMRGMMMEHFKTAQLVIVNRMNEEMNIRALTGTVKAINSEVQLLSVSTDFVMTPIKEELPYDITKDVIEVSEEHYGIWYIDLWEEPNKYLHKKVKVSGLFFKEPSDPKDRFSFGRFAMPCCEDDIAFMGLYCHNIGKPRFQNKESVELLAEICWEEAPVYQGEGPVLHVKSIASAAKDQSSIISFG</sequence>
<accession>A0AC61DC19</accession>
<dbReference type="Proteomes" id="UP000224460">
    <property type="component" value="Unassembled WGS sequence"/>
</dbReference>
<name>A0AC61DC19_9FIRM</name>
<reference evidence="1" key="1">
    <citation type="submission" date="2017-10" db="EMBL/GenBank/DDBJ databases">
        <title>Genome sequence of cellulolytic Lachnospiraceae bacterium XHS1971 isolated from hotspring sediment.</title>
        <authorList>
            <person name="Vasudevan G."/>
            <person name="Joshi A.J."/>
            <person name="Hivarkar S."/>
            <person name="Lanjekar V.B."/>
            <person name="Dhakephalkar P.K."/>
            <person name="Dagar S."/>
        </authorList>
    </citation>
    <scope>NUCLEOTIDE SEQUENCE</scope>
    <source>
        <strain evidence="1">XHS1971</strain>
    </source>
</reference>
<proteinExistence type="predicted"/>
<dbReference type="EMBL" id="PEDL01000012">
    <property type="protein sequence ID" value="PHV70301.1"/>
    <property type="molecule type" value="Genomic_DNA"/>
</dbReference>